<keyword evidence="4" id="KW-1185">Reference proteome</keyword>
<evidence type="ECO:0000256" key="1">
    <source>
        <dbReference type="SAM" id="SignalP"/>
    </source>
</evidence>
<dbReference type="InterPro" id="IPR025711">
    <property type="entry name" value="PepSY"/>
</dbReference>
<proteinExistence type="predicted"/>
<dbReference type="Pfam" id="PF03413">
    <property type="entry name" value="PepSY"/>
    <property type="match status" value="1"/>
</dbReference>
<accession>A0A1A6C6C2</accession>
<dbReference type="OrthoDB" id="5797201at2"/>
<organism evidence="3 4">
    <name type="scientific">Acidihalobacter prosperus</name>
    <dbReference type="NCBI Taxonomy" id="160660"/>
    <lineage>
        <taxon>Bacteria</taxon>
        <taxon>Pseudomonadati</taxon>
        <taxon>Pseudomonadota</taxon>
        <taxon>Gammaproteobacteria</taxon>
        <taxon>Chromatiales</taxon>
        <taxon>Ectothiorhodospiraceae</taxon>
        <taxon>Acidihalobacter</taxon>
    </lineage>
</organism>
<feature type="signal peptide" evidence="1">
    <location>
        <begin position="1"/>
        <end position="18"/>
    </location>
</feature>
<evidence type="ECO:0000259" key="2">
    <source>
        <dbReference type="Pfam" id="PF03413"/>
    </source>
</evidence>
<evidence type="ECO:0000313" key="4">
    <source>
        <dbReference type="Proteomes" id="UP000029273"/>
    </source>
</evidence>
<feature type="domain" description="PepSY" evidence="2">
    <location>
        <begin position="40"/>
        <end position="95"/>
    </location>
</feature>
<sequence length="95" mass="9910">MRRLLCCALIAFSGAACAAPDGTPYRLPPGVAPLLAERFISPADAAHAARAAVGGRVLAVHRVGEGPGARYRVRLLVGGQIRVVVVDARDGRVLR</sequence>
<name>A0A1A6C6C2_9GAMM</name>
<dbReference type="EMBL" id="JQSG02000002">
    <property type="protein sequence ID" value="OBS10117.1"/>
    <property type="molecule type" value="Genomic_DNA"/>
</dbReference>
<dbReference type="RefSeq" id="WP_065089345.1">
    <property type="nucleotide sequence ID" value="NZ_JQSG02000002.1"/>
</dbReference>
<feature type="chain" id="PRO_5008343270" description="PepSY domain-containing protein" evidence="1">
    <location>
        <begin position="19"/>
        <end position="95"/>
    </location>
</feature>
<keyword evidence="1" id="KW-0732">Signal</keyword>
<reference evidence="3 4" key="1">
    <citation type="journal article" date="2014" name="Genome Announc.">
        <title>Draft Genome Sequence of the Iron-Oxidizing, Acidophilic, and Halotolerant 'Thiobacillus prosperus' Type Strain DSM 5130.</title>
        <authorList>
            <person name="Ossandon F.J."/>
            <person name="Cardenas J.P."/>
            <person name="Corbett M."/>
            <person name="Quatrini R."/>
            <person name="Holmes D.S."/>
            <person name="Watkin E."/>
        </authorList>
    </citation>
    <scope>NUCLEOTIDE SEQUENCE [LARGE SCALE GENOMIC DNA]</scope>
    <source>
        <strain evidence="3 4">DSM 5130</strain>
    </source>
</reference>
<dbReference type="Proteomes" id="UP000029273">
    <property type="component" value="Unassembled WGS sequence"/>
</dbReference>
<gene>
    <name evidence="3" type="ORF">Thpro_021167</name>
</gene>
<dbReference type="AlphaFoldDB" id="A0A1A6C6C2"/>
<protein>
    <recommendedName>
        <fullName evidence="2">PepSY domain-containing protein</fullName>
    </recommendedName>
</protein>
<evidence type="ECO:0000313" key="3">
    <source>
        <dbReference type="EMBL" id="OBS10117.1"/>
    </source>
</evidence>
<comment type="caution">
    <text evidence="3">The sequence shown here is derived from an EMBL/GenBank/DDBJ whole genome shotgun (WGS) entry which is preliminary data.</text>
</comment>
<dbReference type="PROSITE" id="PS51257">
    <property type="entry name" value="PROKAR_LIPOPROTEIN"/>
    <property type="match status" value="1"/>
</dbReference>